<reference evidence="3" key="1">
    <citation type="submission" date="2023-03" db="EMBL/GenBank/DDBJ databases">
        <title>Massive genome expansion in bonnet fungi (Mycena s.s.) driven by repeated elements and novel gene families across ecological guilds.</title>
        <authorList>
            <consortium name="Lawrence Berkeley National Laboratory"/>
            <person name="Harder C.B."/>
            <person name="Miyauchi S."/>
            <person name="Viragh M."/>
            <person name="Kuo A."/>
            <person name="Thoen E."/>
            <person name="Andreopoulos B."/>
            <person name="Lu D."/>
            <person name="Skrede I."/>
            <person name="Drula E."/>
            <person name="Henrissat B."/>
            <person name="Morin E."/>
            <person name="Kohler A."/>
            <person name="Barry K."/>
            <person name="LaButti K."/>
            <person name="Morin E."/>
            <person name="Salamov A."/>
            <person name="Lipzen A."/>
            <person name="Mereny Z."/>
            <person name="Hegedus B."/>
            <person name="Baldrian P."/>
            <person name="Stursova M."/>
            <person name="Weitz H."/>
            <person name="Taylor A."/>
            <person name="Grigoriev I.V."/>
            <person name="Nagy L.G."/>
            <person name="Martin F."/>
            <person name="Kauserud H."/>
        </authorList>
    </citation>
    <scope>NUCLEOTIDE SEQUENCE</scope>
    <source>
        <strain evidence="3">CBHHK067</strain>
    </source>
</reference>
<dbReference type="Proteomes" id="UP001221757">
    <property type="component" value="Unassembled WGS sequence"/>
</dbReference>
<proteinExistence type="predicted"/>
<keyword evidence="4" id="KW-1185">Reference proteome</keyword>
<feature type="transmembrane region" description="Helical" evidence="2">
    <location>
        <begin position="216"/>
        <end position="235"/>
    </location>
</feature>
<organism evidence="3 4">
    <name type="scientific">Mycena rosella</name>
    <name type="common">Pink bonnet</name>
    <name type="synonym">Agaricus rosellus</name>
    <dbReference type="NCBI Taxonomy" id="1033263"/>
    <lineage>
        <taxon>Eukaryota</taxon>
        <taxon>Fungi</taxon>
        <taxon>Dikarya</taxon>
        <taxon>Basidiomycota</taxon>
        <taxon>Agaricomycotina</taxon>
        <taxon>Agaricomycetes</taxon>
        <taxon>Agaricomycetidae</taxon>
        <taxon>Agaricales</taxon>
        <taxon>Marasmiineae</taxon>
        <taxon>Mycenaceae</taxon>
        <taxon>Mycena</taxon>
    </lineage>
</organism>
<feature type="transmembrane region" description="Helical" evidence="2">
    <location>
        <begin position="53"/>
        <end position="74"/>
    </location>
</feature>
<evidence type="ECO:0000313" key="3">
    <source>
        <dbReference type="EMBL" id="KAJ7675359.1"/>
    </source>
</evidence>
<feature type="transmembrane region" description="Helical" evidence="2">
    <location>
        <begin position="153"/>
        <end position="180"/>
    </location>
</feature>
<gene>
    <name evidence="3" type="ORF">B0H17DRAFT_133913</name>
</gene>
<keyword evidence="2" id="KW-0472">Membrane</keyword>
<accession>A0AAD7D2A2</accession>
<evidence type="ECO:0000256" key="2">
    <source>
        <dbReference type="SAM" id="Phobius"/>
    </source>
</evidence>
<dbReference type="EMBL" id="JARKIE010000149">
    <property type="protein sequence ID" value="KAJ7675359.1"/>
    <property type="molecule type" value="Genomic_DNA"/>
</dbReference>
<feature type="transmembrane region" description="Helical" evidence="2">
    <location>
        <begin position="187"/>
        <end position="210"/>
    </location>
</feature>
<feature type="region of interest" description="Disordered" evidence="1">
    <location>
        <begin position="442"/>
        <end position="498"/>
    </location>
</feature>
<feature type="region of interest" description="Disordered" evidence="1">
    <location>
        <begin position="731"/>
        <end position="792"/>
    </location>
</feature>
<dbReference type="AlphaFoldDB" id="A0AAD7D2A2"/>
<protein>
    <submittedName>
        <fullName evidence="3">Uncharacterized protein</fullName>
    </submittedName>
</protein>
<name>A0AAD7D2A2_MYCRO</name>
<keyword evidence="2" id="KW-1133">Transmembrane helix</keyword>
<evidence type="ECO:0000313" key="4">
    <source>
        <dbReference type="Proteomes" id="UP001221757"/>
    </source>
</evidence>
<feature type="region of interest" description="Disordered" evidence="1">
    <location>
        <begin position="568"/>
        <end position="618"/>
    </location>
</feature>
<feature type="transmembrane region" description="Helical" evidence="2">
    <location>
        <begin position="247"/>
        <end position="266"/>
    </location>
</feature>
<feature type="compositionally biased region" description="Low complexity" evidence="1">
    <location>
        <begin position="748"/>
        <end position="761"/>
    </location>
</feature>
<comment type="caution">
    <text evidence="3">The sequence shown here is derived from an EMBL/GenBank/DDBJ whole genome shotgun (WGS) entry which is preliminary data.</text>
</comment>
<feature type="transmembrane region" description="Helical" evidence="2">
    <location>
        <begin position="20"/>
        <end position="41"/>
    </location>
</feature>
<keyword evidence="2" id="KW-0812">Transmembrane</keyword>
<sequence>MSSNAQIMRLSLSDNVSLEYVLSDIPFFCVGLTALAVFVFFMVMRRVNLPAIYLYTSSLLAFGAAILDLTQILLRGTTNTDEGLATGTVTGIINTREVGLALAFGFRFLYLWAFVAQRPRYEPRQTTQESSFEVPYHSGSWERWGAPGLVLKYALLGSVISIPVLQIIWRIATGFSAVYVAESTVQIAVSVLLIAKIMLNLFLSTVGPWWRPFTPYIVPVIALLISTGIGAGNLLFFKFSETTLGRFLQAVETYSLILSLLIFTFYNVPRSEPATVPAPRKRSSFFTGFQSPKREQSQYQESFPVAELPVIQIGRGVASSDRPTSRESTISRLSSWINVRRPPQCNSGEQKLWNTGDAEMGISTEMRASTPDGSVEEGPMSPAVNVSDEQRRAPLTVNTTERQNSAPLTPMLELPTPSTSRPFTGVSFASYYGMASNSRLTLPGAVRGDDSRNTDSPVYGLNGILTPAGPAAPESPILSRRPPSSPPPPESPSDQRDSLNSFDELLRQQTELDRSIAALRLFSPTTTVMSIPSPPDAPKLSSADVNSRSFSVSSNKSVSNRSEFSLSIFPDPPPAESVLPESLSTGSGRARDPPFPTARTRRQSRIPRSAISTKDGTEDLSVNRFDSAGTQYDVTSFIGDLMIPGSSEPKMGVLGEVAETESDMESPVISTATPGPALRPLLLSSAAPSITSLPPAAASSGLLPASAQQPTNYEYPVLKPLLLGSASGVPSPLSAGARRTPGSAVFNGPRRPAARAGQGRPVISGPRQQEERVEETEAFEKPRRPPALTPER</sequence>
<evidence type="ECO:0000256" key="1">
    <source>
        <dbReference type="SAM" id="MobiDB-lite"/>
    </source>
</evidence>